<reference evidence="6" key="1">
    <citation type="thesis" date="2020" institute="ProQuest LLC" country="789 East Eisenhower Parkway, Ann Arbor, MI, USA">
        <title>Comparative Genomics and Chromosome Evolution.</title>
        <authorList>
            <person name="Mudd A.B."/>
        </authorList>
    </citation>
    <scope>NUCLEOTIDE SEQUENCE</scope>
    <source>
        <strain evidence="6">1538</strain>
        <tissue evidence="6">Blood</tissue>
    </source>
</reference>
<dbReference type="PANTHER" id="PTHR10543">
    <property type="entry name" value="BETA-CAROTENE DIOXYGENASE"/>
    <property type="match status" value="1"/>
</dbReference>
<dbReference type="Proteomes" id="UP001181693">
    <property type="component" value="Unassembled WGS sequence"/>
</dbReference>
<dbReference type="EMBL" id="DYDO01000011">
    <property type="protein sequence ID" value="DBA16242.1"/>
    <property type="molecule type" value="Genomic_DNA"/>
</dbReference>
<comment type="caution">
    <text evidence="6">The sequence shown here is derived from an EMBL/GenBank/DDBJ whole genome shotgun (WGS) entry which is preliminary data.</text>
</comment>
<evidence type="ECO:0008006" key="8">
    <source>
        <dbReference type="Google" id="ProtNLM"/>
    </source>
</evidence>
<keyword evidence="3 4" id="KW-0408">Iron</keyword>
<dbReference type="PANTHER" id="PTHR10543:SF147">
    <property type="entry name" value="BETA,BETA-CAROTENE 9',10'-OXYGENASE"/>
    <property type="match status" value="1"/>
</dbReference>
<feature type="binding site" evidence="4">
    <location>
        <position position="551"/>
    </location>
    <ligand>
        <name>Fe cation</name>
        <dbReference type="ChEBI" id="CHEBI:24875"/>
        <note>catalytic</note>
    </ligand>
</feature>
<comment type="similarity">
    <text evidence="1 5">Belongs to the carotenoid oxygenase family.</text>
</comment>
<proteinExistence type="inferred from homology"/>
<accession>A0AAV2ZQT8</accession>
<keyword evidence="2 4" id="KW-0479">Metal-binding</keyword>
<gene>
    <name evidence="6" type="ORF">GDO54_003654</name>
</gene>
<dbReference type="GO" id="GO:0005739">
    <property type="term" value="C:mitochondrion"/>
    <property type="evidence" value="ECO:0007669"/>
    <property type="project" value="TreeGrafter"/>
</dbReference>
<evidence type="ECO:0000256" key="4">
    <source>
        <dbReference type="PIRSR" id="PIRSR604294-1"/>
    </source>
</evidence>
<dbReference type="InterPro" id="IPR004294">
    <property type="entry name" value="Carotenoid_Oase"/>
</dbReference>
<evidence type="ECO:0000313" key="6">
    <source>
        <dbReference type="EMBL" id="DBA16242.1"/>
    </source>
</evidence>
<evidence type="ECO:0000256" key="2">
    <source>
        <dbReference type="ARBA" id="ARBA00022723"/>
    </source>
</evidence>
<dbReference type="GO" id="GO:0003834">
    <property type="term" value="F:beta-carotene 15,15'-dioxygenase activity"/>
    <property type="evidence" value="ECO:0007669"/>
    <property type="project" value="TreeGrafter"/>
</dbReference>
<feature type="binding site" evidence="4">
    <location>
        <position position="264"/>
    </location>
    <ligand>
        <name>Fe cation</name>
        <dbReference type="ChEBI" id="CHEBI:24875"/>
        <note>catalytic</note>
    </ligand>
</feature>
<sequence length="558" mass="63364">MDFIFSALYNIPVLKNFFTQEKKQVCYANQEGKECIAPLYQTVEETPQPIPTNITGTIPQWIQGSLMRNGPGKFEFGDHNYNHWFDGMALMHKFTIANGNVTYMSKFLQSNAYKSNESENRIVVSEFGTLSTPDPCKNLFQRFLSTFEISEPTDNGNINFVKYKKDYCVSTETNIMRKVDPVTLQTKEEVNWTKFIAVNGATAHPHYDPCGTTYNMGNSYGKHGTFYNIIKVPVQESEDEATLHGAEVVCSIPAVDKWNPSYYHSFGMTENYIVFIEQSIKMSLLGIITGKIRGIPISDCLSWDPNCDTIFHVANKHTGKLHSIKYHTKASAMFHQINAYEDQDCIVLDLCCQDDGNALHLFQLQNLRKSGKALDEFFSTLAKSLPRRFVLPLNVDSHTPKNINISPLDYTTATAVKQDLGKVWCTHENLYNETFEEVGSLEFPAINYSKYNTKKYQYFYGCGLQHLIGSSLIKMDVVTKEMKIWQEDGFYPSEPVFVPSPDSKEEDDGIILSAVVTPRRDKTTFLLILDAKAFTEIARAEIPVPMPYGFHGIFLPQN</sequence>
<protein>
    <recommendedName>
        <fullName evidence="8">Beta,beta-carotene 9',10'-oxygenase</fullName>
    </recommendedName>
</protein>
<keyword evidence="7" id="KW-1185">Reference proteome</keyword>
<feature type="binding site" evidence="4">
    <location>
        <position position="204"/>
    </location>
    <ligand>
        <name>Fe cation</name>
        <dbReference type="ChEBI" id="CHEBI:24875"/>
        <note>catalytic</note>
    </ligand>
</feature>
<comment type="cofactor">
    <cofactor evidence="4">
        <name>Fe(2+)</name>
        <dbReference type="ChEBI" id="CHEBI:29033"/>
    </cofactor>
    <text evidence="4">Binds 1 Fe(2+) ion per subunit.</text>
</comment>
<dbReference type="GO" id="GO:0042574">
    <property type="term" value="P:retinal metabolic process"/>
    <property type="evidence" value="ECO:0007669"/>
    <property type="project" value="TreeGrafter"/>
</dbReference>
<evidence type="ECO:0000256" key="3">
    <source>
        <dbReference type="ARBA" id="ARBA00023004"/>
    </source>
</evidence>
<dbReference type="GO" id="GO:0010436">
    <property type="term" value="F:carotenoid dioxygenase activity"/>
    <property type="evidence" value="ECO:0007669"/>
    <property type="project" value="TreeGrafter"/>
</dbReference>
<organism evidence="6 7">
    <name type="scientific">Pyxicephalus adspersus</name>
    <name type="common">African bullfrog</name>
    <dbReference type="NCBI Taxonomy" id="30357"/>
    <lineage>
        <taxon>Eukaryota</taxon>
        <taxon>Metazoa</taxon>
        <taxon>Chordata</taxon>
        <taxon>Craniata</taxon>
        <taxon>Vertebrata</taxon>
        <taxon>Euteleostomi</taxon>
        <taxon>Amphibia</taxon>
        <taxon>Batrachia</taxon>
        <taxon>Anura</taxon>
        <taxon>Neobatrachia</taxon>
        <taxon>Ranoidea</taxon>
        <taxon>Pyxicephalidae</taxon>
        <taxon>Pyxicephalinae</taxon>
        <taxon>Pyxicephalus</taxon>
    </lineage>
</organism>
<dbReference type="GO" id="GO:0046872">
    <property type="term" value="F:metal ion binding"/>
    <property type="evidence" value="ECO:0007669"/>
    <property type="project" value="UniProtKB-KW"/>
</dbReference>
<dbReference type="AlphaFoldDB" id="A0AAV2ZQT8"/>
<feature type="binding site" evidence="4">
    <location>
        <position position="335"/>
    </location>
    <ligand>
        <name>Fe cation</name>
        <dbReference type="ChEBI" id="CHEBI:24875"/>
        <note>catalytic</note>
    </ligand>
</feature>
<evidence type="ECO:0000313" key="7">
    <source>
        <dbReference type="Proteomes" id="UP001181693"/>
    </source>
</evidence>
<name>A0AAV2ZQT8_PYXAD</name>
<evidence type="ECO:0000256" key="5">
    <source>
        <dbReference type="RuleBase" id="RU003799"/>
    </source>
</evidence>
<evidence type="ECO:0000256" key="1">
    <source>
        <dbReference type="ARBA" id="ARBA00006787"/>
    </source>
</evidence>
<dbReference type="GO" id="GO:0016121">
    <property type="term" value="P:carotene catabolic process"/>
    <property type="evidence" value="ECO:0007669"/>
    <property type="project" value="TreeGrafter"/>
</dbReference>
<dbReference type="Pfam" id="PF03055">
    <property type="entry name" value="RPE65"/>
    <property type="match status" value="1"/>
</dbReference>